<organism evidence="4 5">
    <name type="scientific">Aromia moschata</name>
    <dbReference type="NCBI Taxonomy" id="1265417"/>
    <lineage>
        <taxon>Eukaryota</taxon>
        <taxon>Metazoa</taxon>
        <taxon>Ecdysozoa</taxon>
        <taxon>Arthropoda</taxon>
        <taxon>Hexapoda</taxon>
        <taxon>Insecta</taxon>
        <taxon>Pterygota</taxon>
        <taxon>Neoptera</taxon>
        <taxon>Endopterygota</taxon>
        <taxon>Coleoptera</taxon>
        <taxon>Polyphaga</taxon>
        <taxon>Cucujiformia</taxon>
        <taxon>Chrysomeloidea</taxon>
        <taxon>Cerambycidae</taxon>
        <taxon>Cerambycinae</taxon>
        <taxon>Callichromatini</taxon>
        <taxon>Aromia</taxon>
    </lineage>
</organism>
<keyword evidence="2" id="KW-1133">Transmembrane helix</keyword>
<dbReference type="Proteomes" id="UP001162162">
    <property type="component" value="Unassembled WGS sequence"/>
</dbReference>
<protein>
    <recommendedName>
        <fullName evidence="3">SWIM-type domain-containing protein</fullName>
    </recommendedName>
</protein>
<comment type="caution">
    <text evidence="4">The sequence shown here is derived from an EMBL/GenBank/DDBJ whole genome shotgun (WGS) entry which is preliminary data.</text>
</comment>
<accession>A0AAV8XI00</accession>
<feature type="transmembrane region" description="Helical" evidence="2">
    <location>
        <begin position="29"/>
        <end position="46"/>
    </location>
</feature>
<evidence type="ECO:0000259" key="3">
    <source>
        <dbReference type="PROSITE" id="PS50966"/>
    </source>
</evidence>
<dbReference type="EMBL" id="JAPWTK010000556">
    <property type="protein sequence ID" value="KAJ8938470.1"/>
    <property type="molecule type" value="Genomic_DNA"/>
</dbReference>
<dbReference type="PROSITE" id="PS50966">
    <property type="entry name" value="ZF_SWIM"/>
    <property type="match status" value="1"/>
</dbReference>
<dbReference type="Pfam" id="PF04434">
    <property type="entry name" value="SWIM"/>
    <property type="match status" value="1"/>
</dbReference>
<dbReference type="PANTHER" id="PTHR39953">
    <property type="entry name" value="RE54151P"/>
    <property type="match status" value="1"/>
</dbReference>
<dbReference type="GO" id="GO:0008270">
    <property type="term" value="F:zinc ion binding"/>
    <property type="evidence" value="ECO:0007669"/>
    <property type="project" value="UniProtKB-KW"/>
</dbReference>
<keyword evidence="5" id="KW-1185">Reference proteome</keyword>
<keyword evidence="2" id="KW-0812">Transmembrane</keyword>
<evidence type="ECO:0000313" key="5">
    <source>
        <dbReference type="Proteomes" id="UP001162162"/>
    </source>
</evidence>
<evidence type="ECO:0000256" key="1">
    <source>
        <dbReference type="PROSITE-ProRule" id="PRU00325"/>
    </source>
</evidence>
<sequence>MVLSDKRRRYTPRRHHGLSQVDVRFRYRLCWSICVYPLTLTAVIYIKHQLFIPSNKIIQPVKVTTAGEKLCANVTPMLAIGFANKREEIATNHAIKFFVIAKLFKDNEKQLRRGENAYTSGHVKNMTFNSEMEPAILKGDVLASMKKRIYNVEVSVDLKNQVVTSSHCSCPRGQVVCHHLAALLYYAHYNISSTDVQRQWGTTASNISIDDPIETIDEIYHFKQSYTAISGEISSSKIEDFKKNLGQTNVVGFSWLGTERDDASQKASLYYVKIIQGHFLSYRLENDKNTHELLYQEPHLA</sequence>
<reference evidence="4" key="1">
    <citation type="journal article" date="2023" name="Insect Mol. Biol.">
        <title>Genome sequencing provides insights into the evolution of gene families encoding plant cell wall-degrading enzymes in longhorned beetles.</title>
        <authorList>
            <person name="Shin N.R."/>
            <person name="Okamura Y."/>
            <person name="Kirsch R."/>
            <person name="Pauchet Y."/>
        </authorList>
    </citation>
    <scope>NUCLEOTIDE SEQUENCE</scope>
    <source>
        <strain evidence="4">AMC_N1</strain>
    </source>
</reference>
<evidence type="ECO:0000256" key="2">
    <source>
        <dbReference type="SAM" id="Phobius"/>
    </source>
</evidence>
<dbReference type="InterPro" id="IPR007527">
    <property type="entry name" value="Znf_SWIM"/>
</dbReference>
<feature type="domain" description="SWIM-type" evidence="3">
    <location>
        <begin position="150"/>
        <end position="188"/>
    </location>
</feature>
<name>A0AAV8XI00_9CUCU</name>
<gene>
    <name evidence="4" type="ORF">NQ318_004110</name>
</gene>
<keyword evidence="2" id="KW-0472">Membrane</keyword>
<keyword evidence="1" id="KW-0479">Metal-binding</keyword>
<proteinExistence type="predicted"/>
<keyword evidence="1" id="KW-0862">Zinc</keyword>
<dbReference type="PANTHER" id="PTHR39953:SF1">
    <property type="entry name" value="RE54151P"/>
    <property type="match status" value="1"/>
</dbReference>
<keyword evidence="1" id="KW-0863">Zinc-finger</keyword>
<dbReference type="AlphaFoldDB" id="A0AAV8XI00"/>
<evidence type="ECO:0000313" key="4">
    <source>
        <dbReference type="EMBL" id="KAJ8938470.1"/>
    </source>
</evidence>